<proteinExistence type="predicted"/>
<organism evidence="1 2">
    <name type="scientific">Anopheles atroparvus</name>
    <name type="common">European mosquito</name>
    <dbReference type="NCBI Taxonomy" id="41427"/>
    <lineage>
        <taxon>Eukaryota</taxon>
        <taxon>Metazoa</taxon>
        <taxon>Ecdysozoa</taxon>
        <taxon>Arthropoda</taxon>
        <taxon>Hexapoda</taxon>
        <taxon>Insecta</taxon>
        <taxon>Pterygota</taxon>
        <taxon>Neoptera</taxon>
        <taxon>Endopterygota</taxon>
        <taxon>Diptera</taxon>
        <taxon>Nematocera</taxon>
        <taxon>Culicoidea</taxon>
        <taxon>Culicidae</taxon>
        <taxon>Anophelinae</taxon>
        <taxon>Anopheles</taxon>
    </lineage>
</organism>
<dbReference type="Proteomes" id="UP000075880">
    <property type="component" value="Unassembled WGS sequence"/>
</dbReference>
<reference evidence="1" key="1">
    <citation type="submission" date="2024-04" db="UniProtKB">
        <authorList>
            <consortium name="EnsemblMetazoa"/>
        </authorList>
    </citation>
    <scope>IDENTIFICATION</scope>
    <source>
        <strain evidence="1">EBRO</strain>
    </source>
</reference>
<keyword evidence="2" id="KW-1185">Reference proteome</keyword>
<dbReference type="AlphaFoldDB" id="A0AAG5D533"/>
<name>A0AAG5D533_ANOAO</name>
<dbReference type="EnsemblMetazoa" id="ENSAATROPT006941">
    <property type="protein sequence ID" value="ENSAATROPP006251"/>
    <property type="gene ID" value="ENSAATROPG005648"/>
</dbReference>
<evidence type="ECO:0000313" key="1">
    <source>
        <dbReference type="EnsemblMetazoa" id="ENSAATROPP006251"/>
    </source>
</evidence>
<accession>A0AAG5D533</accession>
<sequence>MVFSVASQEATFSLPSKLSGISESRFMVSSKSRSSGCKSSMARISSRSLSISVMNIDTMSAMHLLVLPLSSRIVIGRSSRIRSSAAGQSSRNFLTNESIVGNSSPCTILKATLYCTNSFEQAAVYSCGVMQSRM</sequence>
<evidence type="ECO:0000313" key="2">
    <source>
        <dbReference type="Proteomes" id="UP000075880"/>
    </source>
</evidence>
<protein>
    <submittedName>
        <fullName evidence="1">Uncharacterized protein</fullName>
    </submittedName>
</protein>